<gene>
    <name evidence="1" type="ORF">Hypma_004151</name>
</gene>
<keyword evidence="2" id="KW-1185">Reference proteome</keyword>
<dbReference type="Proteomes" id="UP000076154">
    <property type="component" value="Unassembled WGS sequence"/>
</dbReference>
<organism evidence="1 2">
    <name type="scientific">Hypsizygus marmoreus</name>
    <name type="common">White beech mushroom</name>
    <name type="synonym">Agaricus marmoreus</name>
    <dbReference type="NCBI Taxonomy" id="39966"/>
    <lineage>
        <taxon>Eukaryota</taxon>
        <taxon>Fungi</taxon>
        <taxon>Dikarya</taxon>
        <taxon>Basidiomycota</taxon>
        <taxon>Agaricomycotina</taxon>
        <taxon>Agaricomycetes</taxon>
        <taxon>Agaricomycetidae</taxon>
        <taxon>Agaricales</taxon>
        <taxon>Tricholomatineae</taxon>
        <taxon>Lyophyllaceae</taxon>
        <taxon>Hypsizygus</taxon>
    </lineage>
</organism>
<evidence type="ECO:0000313" key="1">
    <source>
        <dbReference type="EMBL" id="RDB15547.1"/>
    </source>
</evidence>
<dbReference type="AlphaFoldDB" id="A0A369J4I2"/>
<accession>A0A369J4I2</accession>
<protein>
    <submittedName>
        <fullName evidence="1">Uncharacterized protein</fullName>
    </submittedName>
</protein>
<name>A0A369J4I2_HYPMA</name>
<sequence length="84" mass="10096">MIHCKQKVAAMDKDALQKHRRHQNVYHVYERRRTPKDRRKISDAEESKYFKDKASGTELLMLSDFANAKTHQLQWEPSHQARYL</sequence>
<reference evidence="1" key="1">
    <citation type="submission" date="2018-04" db="EMBL/GenBank/DDBJ databases">
        <title>Whole genome sequencing of Hypsizygus marmoreus.</title>
        <authorList>
            <person name="Choi I.-G."/>
            <person name="Min B."/>
            <person name="Kim J.-G."/>
            <person name="Kim S."/>
            <person name="Oh Y.-L."/>
            <person name="Kong W.-S."/>
            <person name="Park H."/>
            <person name="Jeong J."/>
            <person name="Song E.-S."/>
        </authorList>
    </citation>
    <scope>NUCLEOTIDE SEQUENCE [LARGE SCALE GENOMIC DNA]</scope>
    <source>
        <strain evidence="1">51987-8</strain>
    </source>
</reference>
<comment type="caution">
    <text evidence="1">The sequence shown here is derived from an EMBL/GenBank/DDBJ whole genome shotgun (WGS) entry which is preliminary data.</text>
</comment>
<evidence type="ECO:0000313" key="2">
    <source>
        <dbReference type="Proteomes" id="UP000076154"/>
    </source>
</evidence>
<proteinExistence type="predicted"/>
<dbReference type="InParanoid" id="A0A369J4I2"/>
<dbReference type="EMBL" id="LUEZ02000157">
    <property type="protein sequence ID" value="RDB15547.1"/>
    <property type="molecule type" value="Genomic_DNA"/>
</dbReference>